<dbReference type="SMART" id="SM00320">
    <property type="entry name" value="WD40"/>
    <property type="match status" value="3"/>
</dbReference>
<comment type="function">
    <text evidence="6">Required for the formation of N(7)-methylguanine at position 46 (m7G46) in tRNA. In the complex, it is required to stabilize and induce conformational changes of the catalytic subunit.</text>
</comment>
<evidence type="ECO:0000256" key="1">
    <source>
        <dbReference type="ARBA" id="ARBA00004123"/>
    </source>
</evidence>
<dbReference type="GO" id="GO:0005829">
    <property type="term" value="C:cytosol"/>
    <property type="evidence" value="ECO:0007669"/>
    <property type="project" value="TreeGrafter"/>
</dbReference>
<dbReference type="Proteomes" id="UP000027195">
    <property type="component" value="Unassembled WGS sequence"/>
</dbReference>
<feature type="region of interest" description="Disordered" evidence="8">
    <location>
        <begin position="124"/>
        <end position="146"/>
    </location>
</feature>
<feature type="compositionally biased region" description="Basic and acidic residues" evidence="8">
    <location>
        <begin position="278"/>
        <end position="291"/>
    </location>
</feature>
<dbReference type="HAMAP" id="MF_03056">
    <property type="entry name" value="TRM82"/>
    <property type="match status" value="1"/>
</dbReference>
<keyword evidence="4 6" id="KW-0677">Repeat</keyword>
<proteinExistence type="inferred from homology"/>
<dbReference type="GO" id="GO:0106004">
    <property type="term" value="P:tRNA (guanine-N7)-methylation"/>
    <property type="evidence" value="ECO:0007669"/>
    <property type="project" value="UniProtKB-UniRule"/>
</dbReference>
<evidence type="ECO:0000256" key="5">
    <source>
        <dbReference type="ARBA" id="ARBA00023242"/>
    </source>
</evidence>
<comment type="subcellular location">
    <subcellularLocation>
        <location evidence="1 6">Nucleus</location>
    </subcellularLocation>
</comment>
<dbReference type="InParanoid" id="A0A067MB54"/>
<dbReference type="InterPro" id="IPR001680">
    <property type="entry name" value="WD40_rpt"/>
</dbReference>
<keyword evidence="3 6" id="KW-0819">tRNA processing</keyword>
<sequence length="561" mass="61596">MSKYPLTRLIFGREASIALAGPHIFVLDSRTGNIRCSTQNISDQSQPHSGGPIQFIATDVDFVHIATIAGDKKLVVWNLSDLQVLSSREIPKRATGLTFTRDGQTIIVSDKFGDVFYYPLHPPPVEETVPPPAPPEPEPSTKRSSLVAHDNKHGELILGHTSIITTFLLTPDEQYIITADRDEHIRVSWYPKGYHIERYCLGSTKFLSALCIPQSDHSVLISGGGDPSLRVWDWMSGKLLGEVPIFEHVRPFLKVKPERKVKGGESGVGRKGRKKRGAKEGEAEKPAEPKAEGGGAGEGEGEDEEKRQNPQTEEAAERAEQQSSEPEDVLVVSKIASFNVEEEKMVLFSAVGASALFYFAYPLSDAPPRYVDFGKPVLDFALGTEGNSIWVSVDGQWHEPAAVNITEDGDVEMSNGPEGEVAVVRHIRWRDGQFHESATKDAPPLFTALNSSCLIEASHKDLAALELYSDLAFLPKSKREEEGEEEGSDPGGEDKQKDKRLGVRALGRQKARMALLRKQNEELEEGQGASSSTGAKGGIKKMVCLRRGFCVNMKGKFMVKV</sequence>
<dbReference type="STRING" id="930990.A0A067MB54"/>
<dbReference type="EMBL" id="KL198046">
    <property type="protein sequence ID" value="KDQ12998.1"/>
    <property type="molecule type" value="Genomic_DNA"/>
</dbReference>
<dbReference type="InterPro" id="IPR015943">
    <property type="entry name" value="WD40/YVTN_repeat-like_dom_sf"/>
</dbReference>
<gene>
    <name evidence="9" type="ORF">BOTBODRAFT_400049</name>
</gene>
<dbReference type="PANTHER" id="PTHR16288:SF0">
    <property type="entry name" value="TRNA (GUANINE-N(7)-)-METHYLTRANSFERASE NON-CATALYTIC SUBUNIT WDR4"/>
    <property type="match status" value="1"/>
</dbReference>
<feature type="region of interest" description="Disordered" evidence="8">
    <location>
        <begin position="260"/>
        <end position="327"/>
    </location>
</feature>
<dbReference type="InterPro" id="IPR011047">
    <property type="entry name" value="Quinoprotein_ADH-like_sf"/>
</dbReference>
<dbReference type="InterPro" id="IPR028884">
    <property type="entry name" value="Trm82"/>
</dbReference>
<dbReference type="PANTHER" id="PTHR16288">
    <property type="entry name" value="WD40 REPEAT PROTEIN 4"/>
    <property type="match status" value="1"/>
</dbReference>
<evidence type="ECO:0000256" key="4">
    <source>
        <dbReference type="ARBA" id="ARBA00022737"/>
    </source>
</evidence>
<organism evidence="9 10">
    <name type="scientific">Botryobasidium botryosum (strain FD-172 SS1)</name>
    <dbReference type="NCBI Taxonomy" id="930990"/>
    <lineage>
        <taxon>Eukaryota</taxon>
        <taxon>Fungi</taxon>
        <taxon>Dikarya</taxon>
        <taxon>Basidiomycota</taxon>
        <taxon>Agaricomycotina</taxon>
        <taxon>Agaricomycetes</taxon>
        <taxon>Cantharellales</taxon>
        <taxon>Botryobasidiaceae</taxon>
        <taxon>Botryobasidium</taxon>
    </lineage>
</organism>
<dbReference type="AlphaFoldDB" id="A0A067MB54"/>
<dbReference type="OrthoDB" id="339900at2759"/>
<feature type="repeat" description="WD" evidence="7">
    <location>
        <begin position="157"/>
        <end position="187"/>
    </location>
</feature>
<dbReference type="GO" id="GO:0043527">
    <property type="term" value="C:tRNA methyltransferase complex"/>
    <property type="evidence" value="ECO:0007669"/>
    <property type="project" value="TreeGrafter"/>
</dbReference>
<feature type="repeat" description="WD" evidence="7">
    <location>
        <begin position="216"/>
        <end position="242"/>
    </location>
</feature>
<dbReference type="PROSITE" id="PS50082">
    <property type="entry name" value="WD_REPEATS_2"/>
    <property type="match status" value="2"/>
</dbReference>
<keyword evidence="10" id="KW-1185">Reference proteome</keyword>
<feature type="compositionally biased region" description="Pro residues" evidence="8">
    <location>
        <begin position="124"/>
        <end position="138"/>
    </location>
</feature>
<dbReference type="GO" id="GO:0005634">
    <property type="term" value="C:nucleus"/>
    <property type="evidence" value="ECO:0007669"/>
    <property type="project" value="UniProtKB-SubCell"/>
</dbReference>
<comment type="pathway">
    <text evidence="6">tRNA modification; N(7)-methylguanine-tRNA biosynthesis.</text>
</comment>
<dbReference type="Gene3D" id="2.130.10.10">
    <property type="entry name" value="YVTN repeat-like/Quinoprotein amine dehydrogenase"/>
    <property type="match status" value="1"/>
</dbReference>
<comment type="similarity">
    <text evidence="6">Belongs to the WD repeat TRM82 family.</text>
</comment>
<evidence type="ECO:0000256" key="7">
    <source>
        <dbReference type="PROSITE-ProRule" id="PRU00221"/>
    </source>
</evidence>
<keyword evidence="5 6" id="KW-0539">Nucleus</keyword>
<evidence type="ECO:0000256" key="8">
    <source>
        <dbReference type="SAM" id="MobiDB-lite"/>
    </source>
</evidence>
<evidence type="ECO:0000256" key="6">
    <source>
        <dbReference type="HAMAP-Rule" id="MF_03056"/>
    </source>
</evidence>
<reference evidence="10" key="1">
    <citation type="journal article" date="2014" name="Proc. Natl. Acad. Sci. U.S.A.">
        <title>Extensive sampling of basidiomycete genomes demonstrates inadequacy of the white-rot/brown-rot paradigm for wood decay fungi.</title>
        <authorList>
            <person name="Riley R."/>
            <person name="Salamov A.A."/>
            <person name="Brown D.W."/>
            <person name="Nagy L.G."/>
            <person name="Floudas D."/>
            <person name="Held B.W."/>
            <person name="Levasseur A."/>
            <person name="Lombard V."/>
            <person name="Morin E."/>
            <person name="Otillar R."/>
            <person name="Lindquist E.A."/>
            <person name="Sun H."/>
            <person name="LaButti K.M."/>
            <person name="Schmutz J."/>
            <person name="Jabbour D."/>
            <person name="Luo H."/>
            <person name="Baker S.E."/>
            <person name="Pisabarro A.G."/>
            <person name="Walton J.D."/>
            <person name="Blanchette R.A."/>
            <person name="Henrissat B."/>
            <person name="Martin F."/>
            <person name="Cullen D."/>
            <person name="Hibbett D.S."/>
            <person name="Grigoriev I.V."/>
        </authorList>
    </citation>
    <scope>NUCLEOTIDE SEQUENCE [LARGE SCALE GENOMIC DNA]</scope>
    <source>
        <strain evidence="10">FD-172 SS1</strain>
    </source>
</reference>
<accession>A0A067MB54</accession>
<feature type="compositionally biased region" description="Basic and acidic residues" evidence="8">
    <location>
        <begin position="492"/>
        <end position="501"/>
    </location>
</feature>
<dbReference type="Pfam" id="PF00400">
    <property type="entry name" value="WD40"/>
    <property type="match status" value="2"/>
</dbReference>
<protein>
    <submittedName>
        <fullName evidence="9">Uncharacterized protein</fullName>
    </submittedName>
</protein>
<evidence type="ECO:0000313" key="9">
    <source>
        <dbReference type="EMBL" id="KDQ12998.1"/>
    </source>
</evidence>
<feature type="region of interest" description="Disordered" evidence="8">
    <location>
        <begin position="478"/>
        <end position="536"/>
    </location>
</feature>
<evidence type="ECO:0000256" key="3">
    <source>
        <dbReference type="ARBA" id="ARBA00022694"/>
    </source>
</evidence>
<evidence type="ECO:0000256" key="2">
    <source>
        <dbReference type="ARBA" id="ARBA00022574"/>
    </source>
</evidence>
<evidence type="ECO:0000313" key="10">
    <source>
        <dbReference type="Proteomes" id="UP000027195"/>
    </source>
</evidence>
<dbReference type="UniPathway" id="UPA00989"/>
<name>A0A067MB54_BOTB1</name>
<keyword evidence="2 6" id="KW-0853">WD repeat</keyword>
<dbReference type="HOGENOM" id="CLU_023695_0_0_1"/>
<dbReference type="SUPFAM" id="SSF50998">
    <property type="entry name" value="Quinoprotein alcohol dehydrogenase-like"/>
    <property type="match status" value="1"/>
</dbReference>